<reference evidence="1" key="1">
    <citation type="submission" date="2024-07" db="EMBL/GenBank/DDBJ databases">
        <authorList>
            <person name="Bringhurst R.M."/>
            <person name="Homer T.E."/>
        </authorList>
    </citation>
    <scope>NUCLEOTIDE SEQUENCE</scope>
</reference>
<sequence length="162" mass="18934">MKDHLDIYHDIAGSLLAPDDVAPPYIFCWEILGHPTVCEVLNRREIHAGLNPPPLIRMEMVLHDRISFEPIRLRVHTVDDLENRRPVPIFGLVMALRVKMQESMTAWEKYHGPDPMYCIRPLMHRLDGQLFYVQSYEEISLNSEFEFNLSIVPYFGKLDDQS</sequence>
<organism evidence="1">
    <name type="scientific">Pseudomonas phage HRDY3</name>
    <dbReference type="NCBI Taxonomy" id="3236930"/>
    <lineage>
        <taxon>Viruses</taxon>
    </lineage>
</organism>
<dbReference type="EMBL" id="PQ015379">
    <property type="protein sequence ID" value="XDJ15264.1"/>
    <property type="molecule type" value="Genomic_DNA"/>
</dbReference>
<proteinExistence type="predicted"/>
<evidence type="ECO:0008006" key="2">
    <source>
        <dbReference type="Google" id="ProtNLM"/>
    </source>
</evidence>
<protein>
    <recommendedName>
        <fullName evidence="2">PAS domain-containing protein</fullName>
    </recommendedName>
</protein>
<name>A0AB39CEF7_9VIRU</name>
<accession>A0AB39CEF7</accession>
<evidence type="ECO:0000313" key="1">
    <source>
        <dbReference type="EMBL" id="XDJ15264.1"/>
    </source>
</evidence>